<gene>
    <name evidence="11" type="ORF">SAMN04487885_105128</name>
</gene>
<comment type="catalytic activity">
    <reaction evidence="8">
        <text>ATP + H2O = ADP + phosphate + H(+)</text>
        <dbReference type="Rhea" id="RHEA:13065"/>
        <dbReference type="ChEBI" id="CHEBI:15377"/>
        <dbReference type="ChEBI" id="CHEBI:15378"/>
        <dbReference type="ChEBI" id="CHEBI:30616"/>
        <dbReference type="ChEBI" id="CHEBI:43474"/>
        <dbReference type="ChEBI" id="CHEBI:456216"/>
        <dbReference type="EC" id="5.6.2.4"/>
    </reaction>
</comment>
<evidence type="ECO:0000313" key="11">
    <source>
        <dbReference type="EMBL" id="SFF65221.1"/>
    </source>
</evidence>
<dbReference type="GO" id="GO:0000725">
    <property type="term" value="P:recombinational repair"/>
    <property type="evidence" value="ECO:0007669"/>
    <property type="project" value="TreeGrafter"/>
</dbReference>
<dbReference type="GO" id="GO:0005524">
    <property type="term" value="F:ATP binding"/>
    <property type="evidence" value="ECO:0007669"/>
    <property type="project" value="UniProtKB-UniRule"/>
</dbReference>
<evidence type="ECO:0000256" key="4">
    <source>
        <dbReference type="ARBA" id="ARBA00022840"/>
    </source>
</evidence>
<evidence type="ECO:0000256" key="5">
    <source>
        <dbReference type="ARBA" id="ARBA00023235"/>
    </source>
</evidence>
<name>A0A1I2KJE8_9CLOT</name>
<dbReference type="STRING" id="1529.SAMN04487885_105128"/>
<dbReference type="InterPro" id="IPR014016">
    <property type="entry name" value="UvrD-like_ATP-bd"/>
</dbReference>
<dbReference type="Gene3D" id="3.40.50.300">
    <property type="entry name" value="P-loop containing nucleotide triphosphate hydrolases"/>
    <property type="match status" value="2"/>
</dbReference>
<protein>
    <recommendedName>
        <fullName evidence="7">DNA 3'-5' helicase</fullName>
        <ecNumber evidence="7">5.6.2.4</ecNumber>
    </recommendedName>
</protein>
<dbReference type="EMBL" id="FOOE01000005">
    <property type="protein sequence ID" value="SFF65221.1"/>
    <property type="molecule type" value="Genomic_DNA"/>
</dbReference>
<feature type="binding site" evidence="9">
    <location>
        <begin position="233"/>
        <end position="240"/>
    </location>
    <ligand>
        <name>ATP</name>
        <dbReference type="ChEBI" id="CHEBI:30616"/>
    </ligand>
</feature>
<dbReference type="eggNOG" id="COG3973">
    <property type="taxonomic scope" value="Bacteria"/>
</dbReference>
<evidence type="ECO:0000256" key="1">
    <source>
        <dbReference type="ARBA" id="ARBA00022741"/>
    </source>
</evidence>
<reference evidence="11 12" key="1">
    <citation type="submission" date="2016-10" db="EMBL/GenBank/DDBJ databases">
        <authorList>
            <person name="de Groot N.N."/>
        </authorList>
    </citation>
    <scope>NUCLEOTIDE SEQUENCE [LARGE SCALE GENOMIC DNA]</scope>
    <source>
        <strain evidence="11 12">NLAE-zl-G419</strain>
    </source>
</reference>
<dbReference type="Pfam" id="PF13361">
    <property type="entry name" value="UvrD_C"/>
    <property type="match status" value="1"/>
</dbReference>
<dbReference type="AlphaFoldDB" id="A0A1I2KJE8"/>
<evidence type="ECO:0000256" key="2">
    <source>
        <dbReference type="ARBA" id="ARBA00022801"/>
    </source>
</evidence>
<dbReference type="Proteomes" id="UP000182135">
    <property type="component" value="Unassembled WGS sequence"/>
</dbReference>
<evidence type="ECO:0000256" key="8">
    <source>
        <dbReference type="ARBA" id="ARBA00048988"/>
    </source>
</evidence>
<keyword evidence="4 9" id="KW-0067">ATP-binding</keyword>
<dbReference type="GO" id="GO:0003677">
    <property type="term" value="F:DNA binding"/>
    <property type="evidence" value="ECO:0007669"/>
    <property type="project" value="InterPro"/>
</dbReference>
<keyword evidence="12" id="KW-1185">Reference proteome</keyword>
<dbReference type="GO" id="GO:0016887">
    <property type="term" value="F:ATP hydrolysis activity"/>
    <property type="evidence" value="ECO:0007669"/>
    <property type="project" value="RHEA"/>
</dbReference>
<dbReference type="PANTHER" id="PTHR11070">
    <property type="entry name" value="UVRD / RECB / PCRA DNA HELICASE FAMILY MEMBER"/>
    <property type="match status" value="1"/>
</dbReference>
<sequence>MVSENNFLKDQEKEIQFHMEKLKLKETIEKINDEILSTLDKRKGFMNYIKEYRKENLEEYRDDEDMGIEYFDHDKFLQEESFKIIDKRLKELTELKLSPYFGRITFLDKDIEEVEDIYIGKYGLKKEGAYLPTIVDWRAPVASLFYAGILGEYHYECPAGRVDVDIEKRRQYIIKRSELLGLFDSDLDVKDEILQMVLSSNTNEKLKDIILTIQKEQDEIIRQPRNGVVVVNGVAGSGKTTIALHRIAYLLYNFRKYLENKVLILGPNFIFMEYISRVLPSLGEDGVKQNTFREFALSLLNIPEEIMDFSTKMQQVLEGDKSLEEDILKKTSESFIDNLDGLIEKLEKNYYNVENIMFRGKVVVNAEEIKAMFSDYYKSMPLFRRAAKIKRICISRIKDERDNIFRDIKAKYKEKQESLSESDREFQENDLEFKRRLEIRDLIRDVMNTRKSLNWLDGEDVYSIYKKYNGDGVLIDEDLAPMLYLEIKLWGLKSNDDIKHVVIDEAQDYSSLQFKVIQELTGAKSFTVVGDCNQRLIVNKNIPMMHLNDILESESIKEFNLKKSYRSTKQIMEYANSFTGYEEVPFVREGEKVQVQNFKNIGDSITRIKETIELLLKDGLENIAVICRTSSMTKEISKQLKKSINIRSIDNEYMIYNGGVVVIPSYLAKGLEFDGVIIVDENKEGQDLVKYIMSTRALHRLYDFRIG</sequence>
<dbReference type="SUPFAM" id="SSF52540">
    <property type="entry name" value="P-loop containing nucleoside triphosphate hydrolases"/>
    <property type="match status" value="1"/>
</dbReference>
<feature type="domain" description="UvrD-like helicase ATP-binding" evidence="10">
    <location>
        <begin position="212"/>
        <end position="568"/>
    </location>
</feature>
<keyword evidence="5" id="KW-0413">Isomerase</keyword>
<evidence type="ECO:0000256" key="6">
    <source>
        <dbReference type="ARBA" id="ARBA00034617"/>
    </source>
</evidence>
<evidence type="ECO:0000256" key="9">
    <source>
        <dbReference type="PROSITE-ProRule" id="PRU00560"/>
    </source>
</evidence>
<organism evidence="11 12">
    <name type="scientific">Clostridium cadaveris</name>
    <dbReference type="NCBI Taxonomy" id="1529"/>
    <lineage>
        <taxon>Bacteria</taxon>
        <taxon>Bacillati</taxon>
        <taxon>Bacillota</taxon>
        <taxon>Clostridia</taxon>
        <taxon>Eubacteriales</taxon>
        <taxon>Clostridiaceae</taxon>
        <taxon>Clostridium</taxon>
    </lineage>
</organism>
<evidence type="ECO:0000256" key="7">
    <source>
        <dbReference type="ARBA" id="ARBA00034808"/>
    </source>
</evidence>
<keyword evidence="3 9" id="KW-0347">Helicase</keyword>
<evidence type="ECO:0000259" key="10">
    <source>
        <dbReference type="PROSITE" id="PS51198"/>
    </source>
</evidence>
<comment type="catalytic activity">
    <reaction evidence="6">
        <text>Couples ATP hydrolysis with the unwinding of duplex DNA by translocating in the 3'-5' direction.</text>
        <dbReference type="EC" id="5.6.2.4"/>
    </reaction>
</comment>
<accession>A0A1I2KJE8</accession>
<dbReference type="RefSeq" id="WP_074844830.1">
    <property type="nucleotide sequence ID" value="NZ_BAAACD010000045.1"/>
</dbReference>
<evidence type="ECO:0000313" key="12">
    <source>
        <dbReference type="Proteomes" id="UP000182135"/>
    </source>
</evidence>
<proteinExistence type="predicted"/>
<dbReference type="PANTHER" id="PTHR11070:SF17">
    <property type="entry name" value="DNA HELICASE IV"/>
    <property type="match status" value="1"/>
</dbReference>
<dbReference type="InterPro" id="IPR014017">
    <property type="entry name" value="DNA_helicase_UvrD-like_C"/>
</dbReference>
<dbReference type="GO" id="GO:0005829">
    <property type="term" value="C:cytosol"/>
    <property type="evidence" value="ECO:0007669"/>
    <property type="project" value="TreeGrafter"/>
</dbReference>
<evidence type="ECO:0000256" key="3">
    <source>
        <dbReference type="ARBA" id="ARBA00022806"/>
    </source>
</evidence>
<dbReference type="Pfam" id="PF00580">
    <property type="entry name" value="UvrD-helicase"/>
    <property type="match status" value="1"/>
</dbReference>
<dbReference type="InterPro" id="IPR027417">
    <property type="entry name" value="P-loop_NTPase"/>
</dbReference>
<dbReference type="PROSITE" id="PS51198">
    <property type="entry name" value="UVRD_HELICASE_ATP_BIND"/>
    <property type="match status" value="1"/>
</dbReference>
<dbReference type="EC" id="5.6.2.4" evidence="7"/>
<keyword evidence="1 9" id="KW-0547">Nucleotide-binding</keyword>
<keyword evidence="2 9" id="KW-0378">Hydrolase</keyword>
<dbReference type="GO" id="GO:0043138">
    <property type="term" value="F:3'-5' DNA helicase activity"/>
    <property type="evidence" value="ECO:0007669"/>
    <property type="project" value="UniProtKB-EC"/>
</dbReference>
<dbReference type="InterPro" id="IPR000212">
    <property type="entry name" value="DNA_helicase_UvrD/REP"/>
</dbReference>